<gene>
    <name evidence="1" type="ORF">VBRA1451_LOCUS14150</name>
</gene>
<reference evidence="1" key="1">
    <citation type="submission" date="2021-01" db="EMBL/GenBank/DDBJ databases">
        <authorList>
            <person name="Corre E."/>
            <person name="Pelletier E."/>
            <person name="Niang G."/>
            <person name="Scheremetjew M."/>
            <person name="Finn R."/>
            <person name="Kale V."/>
            <person name="Holt S."/>
            <person name="Cochrane G."/>
            <person name="Meng A."/>
            <person name="Brown T."/>
            <person name="Cohen L."/>
        </authorList>
    </citation>
    <scope>NUCLEOTIDE SEQUENCE</scope>
    <source>
        <strain evidence="1">CCMP3346</strain>
    </source>
</reference>
<organism evidence="1">
    <name type="scientific">Vitrella brassicaformis</name>
    <dbReference type="NCBI Taxonomy" id="1169539"/>
    <lineage>
        <taxon>Eukaryota</taxon>
        <taxon>Sar</taxon>
        <taxon>Alveolata</taxon>
        <taxon>Colpodellida</taxon>
        <taxon>Vitrellaceae</taxon>
        <taxon>Vitrella</taxon>
    </lineage>
</organism>
<dbReference type="EMBL" id="HBGB01024414">
    <property type="protein sequence ID" value="CAD9059080.1"/>
    <property type="molecule type" value="Transcribed_RNA"/>
</dbReference>
<accession>A0A7S1JZF0</accession>
<evidence type="ECO:0000313" key="1">
    <source>
        <dbReference type="EMBL" id="CAD9059080.1"/>
    </source>
</evidence>
<name>A0A7S1JZF0_9ALVE</name>
<sequence length="320" mass="34383">MAWRSLTTKAVRADLVLLNADGLPEAVEAGHSSPPGVEMQDAYTRLQQLVTASASSFHRIAAIRHELAAGLVSVARQNSTTSTAASGVVGVDPHADLFFLRRARCNPLELPSLPADAVQVASLVLPSRAPDAATWATRFDLLPTVCMDFDSSTAPPISIKQLSKDMTRDELIVNDTLIKGASVSIQQMTGAVEQAIVDNCDASQLYDTPHALGQWLLHLLSRSVSGGSAYECVQEALICSSSATGHDSWALCKPERPPSPLQLVVHQSVAFLRATSLYTFFDASSDHSSLGQVTAEFMGSLSLRDNKRQGMLIFLKRVAR</sequence>
<protein>
    <submittedName>
        <fullName evidence="1">Uncharacterized protein</fullName>
    </submittedName>
</protein>
<proteinExistence type="predicted"/>
<dbReference type="AlphaFoldDB" id="A0A7S1JZF0"/>